<evidence type="ECO:0000259" key="1">
    <source>
        <dbReference type="Pfam" id="PF02263"/>
    </source>
</evidence>
<dbReference type="PANTHER" id="PTHR10751">
    <property type="entry name" value="GUANYLATE BINDING PROTEIN"/>
    <property type="match status" value="1"/>
</dbReference>
<dbReference type="EnsemblPlants" id="Solyc00g010750.2.1">
    <property type="protein sequence ID" value="Solyc00g010750.2.1"/>
    <property type="gene ID" value="Solyc00g010750.2"/>
</dbReference>
<dbReference type="Pfam" id="PF02263">
    <property type="entry name" value="GBP"/>
    <property type="match status" value="1"/>
</dbReference>
<feature type="domain" description="Guanylate-binding protein N-terminal" evidence="1">
    <location>
        <begin position="31"/>
        <end position="130"/>
    </location>
</feature>
<dbReference type="AlphaFoldDB" id="A0A494G8N4"/>
<dbReference type="Gramene" id="Solyc00g010750.2.1">
    <property type="protein sequence ID" value="Solyc00g010750.2.1"/>
    <property type="gene ID" value="Solyc00g010750.2"/>
</dbReference>
<sequence length="156" mass="17838">MFVYSQVRSTETWISFASFDIRFSTLLPQDSVNFLVATMGGIDEVVLDCLSLVTAMTRHIRVRASGGKASASKLGQFSLIFIWLPRDFYLDWVEDNRKITPRDYLQLALKPVQGGEKDVAAKNEESVFSQYQFHMLHYLFAHTQNFTRFTPNNDGA</sequence>
<name>A0A494G8N4_SOLLC</name>
<protein>
    <recommendedName>
        <fullName evidence="1">Guanylate-binding protein N-terminal domain-containing protein</fullName>
    </recommendedName>
</protein>
<dbReference type="Proteomes" id="UP000004994">
    <property type="component" value="Unassembled WGS sequence"/>
</dbReference>
<accession>A0A494G8N4</accession>
<dbReference type="InterPro" id="IPR027417">
    <property type="entry name" value="P-loop_NTPase"/>
</dbReference>
<dbReference type="InParanoid" id="A0A494G8N4"/>
<dbReference type="Gene3D" id="3.40.50.300">
    <property type="entry name" value="P-loop containing nucleotide triphosphate hydrolases"/>
    <property type="match status" value="1"/>
</dbReference>
<keyword evidence="3" id="KW-1185">Reference proteome</keyword>
<dbReference type="InterPro" id="IPR015894">
    <property type="entry name" value="Guanylate-bd_N"/>
</dbReference>
<evidence type="ECO:0000313" key="2">
    <source>
        <dbReference type="EnsemblPlants" id="Solyc00g010750.2.1"/>
    </source>
</evidence>
<organism evidence="2">
    <name type="scientific">Solanum lycopersicum</name>
    <name type="common">Tomato</name>
    <name type="synonym">Lycopersicon esculentum</name>
    <dbReference type="NCBI Taxonomy" id="4081"/>
    <lineage>
        <taxon>Eukaryota</taxon>
        <taxon>Viridiplantae</taxon>
        <taxon>Streptophyta</taxon>
        <taxon>Embryophyta</taxon>
        <taxon>Tracheophyta</taxon>
        <taxon>Spermatophyta</taxon>
        <taxon>Magnoliopsida</taxon>
        <taxon>eudicotyledons</taxon>
        <taxon>Gunneridae</taxon>
        <taxon>Pentapetalae</taxon>
        <taxon>asterids</taxon>
        <taxon>lamiids</taxon>
        <taxon>Solanales</taxon>
        <taxon>Solanaceae</taxon>
        <taxon>Solanoideae</taxon>
        <taxon>Solaneae</taxon>
        <taxon>Solanum</taxon>
        <taxon>Solanum subgen. Lycopersicon</taxon>
    </lineage>
</organism>
<reference evidence="2" key="2">
    <citation type="submission" date="2019-04" db="UniProtKB">
        <authorList>
            <consortium name="EnsemblPlants"/>
        </authorList>
    </citation>
    <scope>IDENTIFICATION</scope>
    <source>
        <strain evidence="2">cv. Heinz 1706</strain>
    </source>
</reference>
<dbReference type="PaxDb" id="4081-Solyc00g010750.1.1"/>
<evidence type="ECO:0000313" key="3">
    <source>
        <dbReference type="Proteomes" id="UP000004994"/>
    </source>
</evidence>
<dbReference type="GO" id="GO:0003924">
    <property type="term" value="F:GTPase activity"/>
    <property type="evidence" value="ECO:0007669"/>
    <property type="project" value="InterPro"/>
</dbReference>
<reference evidence="2" key="1">
    <citation type="journal article" date="2012" name="Nature">
        <title>The tomato genome sequence provides insights into fleshy fruit evolution.</title>
        <authorList>
            <consortium name="Tomato Genome Consortium"/>
        </authorList>
    </citation>
    <scope>NUCLEOTIDE SEQUENCE [LARGE SCALE GENOMIC DNA]</scope>
    <source>
        <strain evidence="2">cv. Heinz 1706</strain>
    </source>
</reference>
<proteinExistence type="predicted"/>
<dbReference type="GO" id="GO:0005525">
    <property type="term" value="F:GTP binding"/>
    <property type="evidence" value="ECO:0007669"/>
    <property type="project" value="InterPro"/>
</dbReference>